<dbReference type="Pfam" id="PF08318">
    <property type="entry name" value="COG4_m"/>
    <property type="match status" value="1"/>
</dbReference>
<comment type="subcellular location">
    <subcellularLocation>
        <location evidence="1">Golgi apparatus membrane</location>
        <topology evidence="1">Peripheral membrane protein</topology>
    </subcellularLocation>
</comment>
<dbReference type="Proteomes" id="UP000050741">
    <property type="component" value="Unassembled WGS sequence"/>
</dbReference>
<dbReference type="GO" id="GO:0017119">
    <property type="term" value="C:Golgi transport complex"/>
    <property type="evidence" value="ECO:0007669"/>
    <property type="project" value="TreeGrafter"/>
</dbReference>
<evidence type="ECO:0000256" key="9">
    <source>
        <dbReference type="SAM" id="Coils"/>
    </source>
</evidence>
<organism evidence="12 13">
    <name type="scientific">Globodera pallida</name>
    <name type="common">Potato cyst nematode worm</name>
    <name type="synonym">Heterodera pallida</name>
    <dbReference type="NCBI Taxonomy" id="36090"/>
    <lineage>
        <taxon>Eukaryota</taxon>
        <taxon>Metazoa</taxon>
        <taxon>Ecdysozoa</taxon>
        <taxon>Nematoda</taxon>
        <taxon>Chromadorea</taxon>
        <taxon>Rhabditida</taxon>
        <taxon>Tylenchina</taxon>
        <taxon>Tylenchomorpha</taxon>
        <taxon>Tylenchoidea</taxon>
        <taxon>Heteroderidae</taxon>
        <taxon>Heteroderinae</taxon>
        <taxon>Globodera</taxon>
    </lineage>
</organism>
<feature type="domain" description="COG4 transport protein middle alpha-helical bundle" evidence="11">
    <location>
        <begin position="197"/>
        <end position="565"/>
    </location>
</feature>
<feature type="coiled-coil region" evidence="9">
    <location>
        <begin position="31"/>
        <end position="103"/>
    </location>
</feature>
<evidence type="ECO:0000259" key="11">
    <source>
        <dbReference type="SMART" id="SM00762"/>
    </source>
</evidence>
<comment type="similarity">
    <text evidence="2">Belongs to the COG4 family.</text>
</comment>
<evidence type="ECO:0000256" key="8">
    <source>
        <dbReference type="ARBA" id="ARBA00031340"/>
    </source>
</evidence>
<keyword evidence="7" id="KW-0472">Membrane</keyword>
<dbReference type="AlphaFoldDB" id="A0A183BL71"/>
<dbReference type="InterPro" id="IPR013167">
    <property type="entry name" value="COG4_M"/>
</dbReference>
<dbReference type="InterPro" id="IPR048680">
    <property type="entry name" value="COG4_N"/>
</dbReference>
<evidence type="ECO:0000256" key="6">
    <source>
        <dbReference type="ARBA" id="ARBA00023034"/>
    </source>
</evidence>
<dbReference type="PANTHER" id="PTHR24016">
    <property type="entry name" value="CONSERVED OLIGOMERIC GOLGI COMPLEX SUBUNIT 4"/>
    <property type="match status" value="1"/>
</dbReference>
<keyword evidence="4" id="KW-0813">Transport</keyword>
<evidence type="ECO:0000256" key="7">
    <source>
        <dbReference type="ARBA" id="ARBA00023136"/>
    </source>
</evidence>
<protein>
    <recommendedName>
        <fullName evidence="3">Conserved oligomeric Golgi complex subunit 4</fullName>
    </recommendedName>
    <alternativeName>
        <fullName evidence="8">Component of oligomeric Golgi complex 4</fullName>
    </alternativeName>
</protein>
<proteinExistence type="inferred from homology"/>
<reference evidence="12" key="1">
    <citation type="submission" date="2014-05" db="EMBL/GenBank/DDBJ databases">
        <title>The genome and life-stage specific transcriptomes of Globodera pallida elucidate key aspects of plant parasitism by a cyst nematode.</title>
        <authorList>
            <person name="Cotton J.A."/>
            <person name="Lilley C.J."/>
            <person name="Jones L.M."/>
            <person name="Kikuchi T."/>
            <person name="Reid A.J."/>
            <person name="Thorpe P."/>
            <person name="Tsai I.J."/>
            <person name="Beasley H."/>
            <person name="Blok V."/>
            <person name="Cock P.J.A."/>
            <person name="Van den Akker S.E."/>
            <person name="Holroyd N."/>
            <person name="Hunt M."/>
            <person name="Mantelin S."/>
            <person name="Naghra H."/>
            <person name="Pain A."/>
            <person name="Palomares-Rius J.E."/>
            <person name="Zarowiecki M."/>
            <person name="Berriman M."/>
            <person name="Jones J.T."/>
            <person name="Urwin P.E."/>
        </authorList>
    </citation>
    <scope>NUCLEOTIDE SEQUENCE [LARGE SCALE GENOMIC DNA]</scope>
    <source>
        <strain evidence="12">Lindley</strain>
    </source>
</reference>
<evidence type="ECO:0000256" key="1">
    <source>
        <dbReference type="ARBA" id="ARBA00004395"/>
    </source>
</evidence>
<dbReference type="PANTHER" id="PTHR24016:SF0">
    <property type="entry name" value="CONSERVED OLIGOMERIC GOLGI COMPLEX SUBUNIT 4"/>
    <property type="match status" value="1"/>
</dbReference>
<dbReference type="GO" id="GO:0007030">
    <property type="term" value="P:Golgi organization"/>
    <property type="evidence" value="ECO:0007669"/>
    <property type="project" value="TreeGrafter"/>
</dbReference>
<evidence type="ECO:0000256" key="10">
    <source>
        <dbReference type="SAM" id="MobiDB-lite"/>
    </source>
</evidence>
<evidence type="ECO:0000256" key="5">
    <source>
        <dbReference type="ARBA" id="ARBA00022927"/>
    </source>
</evidence>
<name>A0A183BL71_GLOPA</name>
<dbReference type="InterPro" id="IPR048684">
    <property type="entry name" value="COG4_C"/>
</dbReference>
<dbReference type="GO" id="GO:0000139">
    <property type="term" value="C:Golgi membrane"/>
    <property type="evidence" value="ECO:0007669"/>
    <property type="project" value="UniProtKB-SubCell"/>
</dbReference>
<keyword evidence="12" id="KW-1185">Reference proteome</keyword>
<dbReference type="GO" id="GO:0015031">
    <property type="term" value="P:protein transport"/>
    <property type="evidence" value="ECO:0007669"/>
    <property type="project" value="UniProtKB-KW"/>
</dbReference>
<keyword evidence="6" id="KW-0333">Golgi apparatus</keyword>
<reference evidence="13" key="2">
    <citation type="submission" date="2016-06" db="UniProtKB">
        <authorList>
            <consortium name="WormBaseParasite"/>
        </authorList>
    </citation>
    <scope>IDENTIFICATION</scope>
</reference>
<feature type="compositionally biased region" description="Basic and acidic residues" evidence="10">
    <location>
        <begin position="413"/>
        <end position="428"/>
    </location>
</feature>
<dbReference type="Gene3D" id="1.10.287.1060">
    <property type="entry name" value="ESAT-6-like"/>
    <property type="match status" value="1"/>
</dbReference>
<dbReference type="GO" id="GO:0006890">
    <property type="term" value="P:retrograde vesicle-mediated transport, Golgi to endoplasmic reticulum"/>
    <property type="evidence" value="ECO:0007669"/>
    <property type="project" value="TreeGrafter"/>
</dbReference>
<evidence type="ECO:0000256" key="3">
    <source>
        <dbReference type="ARBA" id="ARBA00020975"/>
    </source>
</evidence>
<feature type="compositionally biased region" description="Basic and acidic residues" evidence="10">
    <location>
        <begin position="446"/>
        <end position="459"/>
    </location>
</feature>
<keyword evidence="9" id="KW-0175">Coiled coil</keyword>
<keyword evidence="5" id="KW-0653">Protein transport</keyword>
<evidence type="ECO:0000313" key="12">
    <source>
        <dbReference type="Proteomes" id="UP000050741"/>
    </source>
</evidence>
<dbReference type="Pfam" id="PF20662">
    <property type="entry name" value="COG4_C"/>
    <property type="match status" value="1"/>
</dbReference>
<evidence type="ECO:0000256" key="2">
    <source>
        <dbReference type="ARBA" id="ARBA00009215"/>
    </source>
</evidence>
<dbReference type="Gene3D" id="1.20.58.1970">
    <property type="match status" value="1"/>
</dbReference>
<dbReference type="SMART" id="SM00762">
    <property type="entry name" value="Cog4"/>
    <property type="match status" value="1"/>
</dbReference>
<feature type="compositionally biased region" description="Acidic residues" evidence="10">
    <location>
        <begin position="429"/>
        <end position="445"/>
    </location>
</feature>
<sequence>MDVINEPTSVKLQWRPEDEETCEHSQTLKPIPGFEEQINEIRTELQMARQEEEEILARIKGELRKTEKHLGTGNFQRLFDQSVARINAEFERVESNARQLANSLDSVSGLAQNISCRVAALDLGKSRVVECLQRVNDLRDLGTCASGVQEAIRADKYEEAARHIHRFLTLDTAVFKMGDHRESKDAGYSVKNCYEILRNATNELKRIIEQRFDEARTAGDVASMERFFKLFPLINEHNSGLQRFGAHLCNQIEALGEQNYRIMQAGGTDDKRKNVLYADTLTMIFEGVARIIELHQPIIESSYGPDKLLTLIEMIQPECDKQCGRVMSAFIQRRHFEEKARQVSSLTDCVRPTVTTASQTQQGSAAGVDAIELDLLLSEVTLMHTRAELFWRFLRRRLCRPTIETVDKTLDEAQNQREKSAVERRMVEEAEPLEASDEAADEFEDEQQRRGHVERMRKQREEHAMKLDAVLNRSGLSTKMQELLGKYVLIEQFYMTQSVRKAIDMDDVEEGALTSSLLDDVFFVVRKSIRRSISSSSVDCVCAMLNNGATLLETEFLKYISTPIKSGYPSTGWSAESAYQTAQNVMHGKSEVVGGLERQRSVFLTTLNNLRSSIECVNTLKSGLSGDFHKNLTQISANDNKKLDNAMSQFDDFARRLDQHANLGIGKLCEAMFRPKLKSAAEAFLEIPHSLNDDQLAEFELNDPFMSQFVVQLDRLVAQFEALLVPDNYQMLLVSMSTECVQQLERVVFKCTFNRLGALQLDKEFRELSSYLTSLAGWNVREKCTRLSQMIALLNTESLDEAVEFIQHLQETSHSATAVLPGVSISLNDVRRTLHLRSDFSREQISAKLKILKA</sequence>
<dbReference type="InterPro" id="IPR048682">
    <property type="entry name" value="COG4"/>
</dbReference>
<dbReference type="WBParaSite" id="GPLIN_000135300">
    <property type="protein sequence ID" value="GPLIN_000135300"/>
    <property type="gene ID" value="GPLIN_000135300"/>
</dbReference>
<accession>A0A183BL71</accession>
<evidence type="ECO:0000256" key="4">
    <source>
        <dbReference type="ARBA" id="ARBA00022448"/>
    </source>
</evidence>
<feature type="region of interest" description="Disordered" evidence="10">
    <location>
        <begin position="413"/>
        <end position="459"/>
    </location>
</feature>
<dbReference type="Pfam" id="PF20663">
    <property type="entry name" value="COG4_N"/>
    <property type="match status" value="1"/>
</dbReference>
<evidence type="ECO:0000313" key="13">
    <source>
        <dbReference type="WBParaSite" id="GPLIN_000135300"/>
    </source>
</evidence>